<feature type="region of interest" description="Disordered" evidence="2">
    <location>
        <begin position="63"/>
        <end position="86"/>
    </location>
</feature>
<dbReference type="STRING" id="2018661.A0A2A2LMI2"/>
<dbReference type="GO" id="GO:0030527">
    <property type="term" value="F:structural constituent of chromatin"/>
    <property type="evidence" value="ECO:0007669"/>
    <property type="project" value="InterPro"/>
</dbReference>
<keyword evidence="5" id="KW-1185">Reference proteome</keyword>
<dbReference type="FunFam" id="1.10.20.10:FF:000043">
    <property type="entry name" value="Histone H2B"/>
    <property type="match status" value="1"/>
</dbReference>
<dbReference type="Pfam" id="PF00125">
    <property type="entry name" value="Histone"/>
    <property type="match status" value="1"/>
</dbReference>
<dbReference type="InterPro" id="IPR000558">
    <property type="entry name" value="Histone_H2B"/>
</dbReference>
<dbReference type="GO" id="GO:0003677">
    <property type="term" value="F:DNA binding"/>
    <property type="evidence" value="ECO:0007669"/>
    <property type="project" value="InterPro"/>
</dbReference>
<comment type="caution">
    <text evidence="4">The sequence shown here is derived from an EMBL/GenBank/DDBJ whole genome shotgun (WGS) entry which is preliminary data.</text>
</comment>
<evidence type="ECO:0000256" key="1">
    <source>
        <dbReference type="ARBA" id="ARBA00006846"/>
    </source>
</evidence>
<dbReference type="GO" id="GO:0005634">
    <property type="term" value="C:nucleus"/>
    <property type="evidence" value="ECO:0007669"/>
    <property type="project" value="UniProtKB-ARBA"/>
</dbReference>
<reference evidence="4 5" key="1">
    <citation type="journal article" date="2017" name="Curr. Biol.">
        <title>Genome architecture and evolution of a unichromosomal asexual nematode.</title>
        <authorList>
            <person name="Fradin H."/>
            <person name="Zegar C."/>
            <person name="Gutwein M."/>
            <person name="Lucas J."/>
            <person name="Kovtun M."/>
            <person name="Corcoran D."/>
            <person name="Baugh L.R."/>
            <person name="Kiontke K."/>
            <person name="Gunsalus K."/>
            <person name="Fitch D.H."/>
            <person name="Piano F."/>
        </authorList>
    </citation>
    <scope>NUCLEOTIDE SEQUENCE [LARGE SCALE GENOMIC DNA]</scope>
    <source>
        <strain evidence="4">PF1309</strain>
    </source>
</reference>
<dbReference type="GO" id="GO:0046982">
    <property type="term" value="F:protein heterodimerization activity"/>
    <property type="evidence" value="ECO:0007669"/>
    <property type="project" value="InterPro"/>
</dbReference>
<gene>
    <name evidence="4" type="ORF">WR25_12427</name>
</gene>
<evidence type="ECO:0000313" key="5">
    <source>
        <dbReference type="Proteomes" id="UP000218231"/>
    </source>
</evidence>
<dbReference type="InterPro" id="IPR007125">
    <property type="entry name" value="H2A/H2B/H3"/>
</dbReference>
<feature type="domain" description="Core Histone H2A/H2B/H3" evidence="3">
    <location>
        <begin position="92"/>
        <end position="155"/>
    </location>
</feature>
<evidence type="ECO:0000313" key="4">
    <source>
        <dbReference type="EMBL" id="PAV87265.1"/>
    </source>
</evidence>
<dbReference type="AlphaFoldDB" id="A0A2A2LMI2"/>
<dbReference type="CDD" id="cd22910">
    <property type="entry name" value="HFD_H2B"/>
    <property type="match status" value="1"/>
</dbReference>
<accession>A0A2A2LMI2</accession>
<comment type="similarity">
    <text evidence="1">Belongs to the histone H2B family.</text>
</comment>
<dbReference type="PANTHER" id="PTHR23428">
    <property type="entry name" value="HISTONE H2B"/>
    <property type="match status" value="1"/>
</dbReference>
<dbReference type="Proteomes" id="UP000218231">
    <property type="component" value="Unassembled WGS sequence"/>
</dbReference>
<organism evidence="4 5">
    <name type="scientific">Diploscapter pachys</name>
    <dbReference type="NCBI Taxonomy" id="2018661"/>
    <lineage>
        <taxon>Eukaryota</taxon>
        <taxon>Metazoa</taxon>
        <taxon>Ecdysozoa</taxon>
        <taxon>Nematoda</taxon>
        <taxon>Chromadorea</taxon>
        <taxon>Rhabditida</taxon>
        <taxon>Rhabditina</taxon>
        <taxon>Rhabditomorpha</taxon>
        <taxon>Rhabditoidea</taxon>
        <taxon>Rhabditidae</taxon>
        <taxon>Diploscapter</taxon>
    </lineage>
</organism>
<dbReference type="SMART" id="SM00427">
    <property type="entry name" value="H2B"/>
    <property type="match status" value="1"/>
</dbReference>
<dbReference type="InterPro" id="IPR009072">
    <property type="entry name" value="Histone-fold"/>
</dbReference>
<protein>
    <recommendedName>
        <fullName evidence="3">Core Histone H2A/H2B/H3 domain-containing protein</fullName>
    </recommendedName>
</protein>
<dbReference type="Gene3D" id="1.10.20.10">
    <property type="entry name" value="Histone, subunit A"/>
    <property type="match status" value="1"/>
</dbReference>
<name>A0A2A2LMI2_9BILA</name>
<dbReference type="PRINTS" id="PR00621">
    <property type="entry name" value="HISTONEH2B"/>
</dbReference>
<evidence type="ECO:0000259" key="3">
    <source>
        <dbReference type="Pfam" id="PF00125"/>
    </source>
</evidence>
<proteinExistence type="inferred from homology"/>
<sequence length="160" mass="17991">MQMMKSLVSPAFYTPLLGHTHSFRYSYHFLSSFNHFAFLCNYTHFPASLNSCCSAAMFRPKKTGTGDSASKKAIKKPGQSDEAWRQEEDNRLKKFNSYSVYIFRVLKQVHPDTGISGKAMSIMNSFVNDVFGRIVAEASSLVHCSKRSTISSREIPGKSN</sequence>
<dbReference type="EMBL" id="LIAE01006592">
    <property type="protein sequence ID" value="PAV87265.1"/>
    <property type="molecule type" value="Genomic_DNA"/>
</dbReference>
<evidence type="ECO:0000256" key="2">
    <source>
        <dbReference type="SAM" id="MobiDB-lite"/>
    </source>
</evidence>
<dbReference type="SUPFAM" id="SSF47113">
    <property type="entry name" value="Histone-fold"/>
    <property type="match status" value="1"/>
</dbReference>
<dbReference type="GO" id="GO:0000786">
    <property type="term" value="C:nucleosome"/>
    <property type="evidence" value="ECO:0007669"/>
    <property type="project" value="InterPro"/>
</dbReference>